<feature type="domain" description="GH16" evidence="3">
    <location>
        <begin position="31"/>
        <end position="304"/>
    </location>
</feature>
<keyword evidence="2" id="KW-0732">Signal</keyword>
<dbReference type="EMBL" id="KZ998998">
    <property type="protein sequence ID" value="RKO85519.1"/>
    <property type="molecule type" value="Genomic_DNA"/>
</dbReference>
<dbReference type="PROSITE" id="PS51762">
    <property type="entry name" value="GH16_2"/>
    <property type="match status" value="1"/>
</dbReference>
<dbReference type="OrthoDB" id="4781at2759"/>
<dbReference type="GO" id="GO:0030246">
    <property type="term" value="F:carbohydrate binding"/>
    <property type="evidence" value="ECO:0007669"/>
    <property type="project" value="UniProtKB-KW"/>
</dbReference>
<reference evidence="5" key="1">
    <citation type="journal article" date="2018" name="Nat. Microbiol.">
        <title>Leveraging single-cell genomics to expand the fungal tree of life.</title>
        <authorList>
            <person name="Ahrendt S.R."/>
            <person name="Quandt C.A."/>
            <person name="Ciobanu D."/>
            <person name="Clum A."/>
            <person name="Salamov A."/>
            <person name="Andreopoulos B."/>
            <person name="Cheng J.F."/>
            <person name="Woyke T."/>
            <person name="Pelin A."/>
            <person name="Henrissat B."/>
            <person name="Reynolds N.K."/>
            <person name="Benny G.L."/>
            <person name="Smith M.E."/>
            <person name="James T.Y."/>
            <person name="Grigoriev I.V."/>
        </authorList>
    </citation>
    <scope>NUCLEOTIDE SEQUENCE [LARGE SCALE GENOMIC DNA]</scope>
</reference>
<keyword evidence="4" id="KW-0430">Lectin</keyword>
<protein>
    <submittedName>
        <fullName evidence="4">Concanavalin A-like lectin/glucanase domain-containing protein</fullName>
    </submittedName>
</protein>
<evidence type="ECO:0000256" key="2">
    <source>
        <dbReference type="SAM" id="SignalP"/>
    </source>
</evidence>
<evidence type="ECO:0000259" key="3">
    <source>
        <dbReference type="PROSITE" id="PS51762"/>
    </source>
</evidence>
<dbReference type="GO" id="GO:0005975">
    <property type="term" value="P:carbohydrate metabolic process"/>
    <property type="evidence" value="ECO:0007669"/>
    <property type="project" value="InterPro"/>
</dbReference>
<feature type="chain" id="PRO_5020432993" evidence="2">
    <location>
        <begin position="17"/>
        <end position="304"/>
    </location>
</feature>
<organism evidence="4 5">
    <name type="scientific">Blyttiomyces helicus</name>
    <dbReference type="NCBI Taxonomy" id="388810"/>
    <lineage>
        <taxon>Eukaryota</taxon>
        <taxon>Fungi</taxon>
        <taxon>Fungi incertae sedis</taxon>
        <taxon>Chytridiomycota</taxon>
        <taxon>Chytridiomycota incertae sedis</taxon>
        <taxon>Chytridiomycetes</taxon>
        <taxon>Chytridiomycetes incertae sedis</taxon>
        <taxon>Blyttiomyces</taxon>
    </lineage>
</organism>
<gene>
    <name evidence="4" type="ORF">BDK51DRAFT_42320</name>
</gene>
<feature type="signal peptide" evidence="2">
    <location>
        <begin position="1"/>
        <end position="16"/>
    </location>
</feature>
<dbReference type="PANTHER" id="PTHR10963:SF55">
    <property type="entry name" value="GLYCOSIDE HYDROLASE FAMILY 16 PROTEIN"/>
    <property type="match status" value="1"/>
</dbReference>
<dbReference type="Pfam" id="PF00722">
    <property type="entry name" value="Glyco_hydro_16"/>
    <property type="match status" value="1"/>
</dbReference>
<name>A0A4P9W082_9FUNG</name>
<sequence>MRIHLLTLIGASAVIAAPTGPRQSPASSKSTTANELFVSRIQQTDECLLFEDDFNTLRNTVWQHTLSLGGGGNFEFEYYTNNRSNSFVRDGTLYLQPTLTVDAIGQANLDGSVDPVLGYTMDLCLKYGRVEVRAKLPQGDWIWPAIWMLPVSAEYGSWPASGEIDIMESRGNVGYPAALGGGPETIGSTLHWGPSADFNRFLKTHQTWSNLPPGETFADDFHVFGLEWTEDGITTFVDNSTVLNVQFNDFWTFGNFPSNLNNPWEGSNAAPFDQEFYLLMNVAVGGSAGGYWDDSAPGKVYFLY</sequence>
<dbReference type="InterPro" id="IPR013320">
    <property type="entry name" value="ConA-like_dom_sf"/>
</dbReference>
<dbReference type="AlphaFoldDB" id="A0A4P9W082"/>
<comment type="similarity">
    <text evidence="1">Belongs to the glycosyl hydrolase 16 family.</text>
</comment>
<evidence type="ECO:0000313" key="4">
    <source>
        <dbReference type="EMBL" id="RKO85519.1"/>
    </source>
</evidence>
<dbReference type="InterPro" id="IPR000757">
    <property type="entry name" value="Beta-glucanase-like"/>
</dbReference>
<dbReference type="Gene3D" id="2.60.120.200">
    <property type="match status" value="1"/>
</dbReference>
<keyword evidence="5" id="KW-1185">Reference proteome</keyword>
<accession>A0A4P9W082</accession>
<proteinExistence type="inferred from homology"/>
<dbReference type="GO" id="GO:0004553">
    <property type="term" value="F:hydrolase activity, hydrolyzing O-glycosyl compounds"/>
    <property type="evidence" value="ECO:0007669"/>
    <property type="project" value="InterPro"/>
</dbReference>
<dbReference type="Proteomes" id="UP000269721">
    <property type="component" value="Unassembled WGS sequence"/>
</dbReference>
<evidence type="ECO:0000256" key="1">
    <source>
        <dbReference type="ARBA" id="ARBA00006865"/>
    </source>
</evidence>
<dbReference type="SUPFAM" id="SSF49899">
    <property type="entry name" value="Concanavalin A-like lectins/glucanases"/>
    <property type="match status" value="1"/>
</dbReference>
<dbReference type="InterPro" id="IPR050546">
    <property type="entry name" value="Glycosyl_Hydrlase_16"/>
</dbReference>
<dbReference type="PANTHER" id="PTHR10963">
    <property type="entry name" value="GLYCOSYL HYDROLASE-RELATED"/>
    <property type="match status" value="1"/>
</dbReference>
<evidence type="ECO:0000313" key="5">
    <source>
        <dbReference type="Proteomes" id="UP000269721"/>
    </source>
</evidence>